<dbReference type="RefSeq" id="WP_062751318.1">
    <property type="nucleotide sequence ID" value="NZ_BMSJ01000002.1"/>
</dbReference>
<feature type="region of interest" description="Disordered" evidence="1">
    <location>
        <begin position="1"/>
        <end position="23"/>
    </location>
</feature>
<sequence>MNRLTTQGSCTPHTSTSDAGPGVRRYAGKVDLDEVFVTDWRPVDDLACTATVLWPRHHAFYTPSPDRYTLLLFTESVRQVLAVTSALGLGVPAGHRMGWERLVTNVTPGLLTTGADPATVELDVRHEPFTRRGSGLARLTARIRATRDGRTLGTAFVRYTAYPPALYDRLRGEHADARAAFARALPPGPPVHPSLVGRTDPRDVVLAEDTTPLGSHAGGDWTLRTDTGHPVLFDHPHDHVPGMVLLEAADQAFRACAAPERVEPIEFDTTFSRYVEFDRPCRITAGEAETSSGRRQQVVTGLQDGATVFSTRIGGLVERRPVLIPRQRRRVIAGNRSS</sequence>
<gene>
    <name evidence="4" type="ORF">CP977_28615</name>
    <name evidence="3" type="ORF">GCM10010497_17640</name>
</gene>
<feature type="domain" description="A-factor biosynthesis hotdog" evidence="2">
    <location>
        <begin position="195"/>
        <end position="287"/>
    </location>
</feature>
<reference evidence="3 6" key="1">
    <citation type="journal article" date="2014" name="Int. J. Syst. Evol. Microbiol.">
        <title>Complete genome sequence of Corynebacterium casei LMG S-19264T (=DSM 44701T), isolated from a smear-ripened cheese.</title>
        <authorList>
            <consortium name="US DOE Joint Genome Institute (JGI-PGF)"/>
            <person name="Walter F."/>
            <person name="Albersmeier A."/>
            <person name="Kalinowski J."/>
            <person name="Ruckert C."/>
        </authorList>
    </citation>
    <scope>NUCLEOTIDE SEQUENCE [LARGE SCALE GENOMIC DNA]</scope>
    <source>
        <strain evidence="3 6">JCM 4205</strain>
    </source>
</reference>
<dbReference type="GeneID" id="95457728"/>
<proteinExistence type="predicted"/>
<feature type="compositionally biased region" description="Polar residues" evidence="1">
    <location>
        <begin position="1"/>
        <end position="18"/>
    </location>
</feature>
<reference evidence="4 5" key="2">
    <citation type="submission" date="2017-09" db="EMBL/GenBank/DDBJ databases">
        <authorList>
            <person name="Lee N."/>
            <person name="Cho B.-K."/>
        </authorList>
    </citation>
    <scope>NUCLEOTIDE SEQUENCE [LARGE SCALE GENOMIC DNA]</scope>
    <source>
        <strain evidence="4 5">ATCC 19740</strain>
    </source>
</reference>
<dbReference type="Proteomes" id="UP000642014">
    <property type="component" value="Unassembled WGS sequence"/>
</dbReference>
<dbReference type="Pfam" id="PF03756">
    <property type="entry name" value="AfsA"/>
    <property type="match status" value="2"/>
</dbReference>
<evidence type="ECO:0000313" key="4">
    <source>
        <dbReference type="EMBL" id="QEV35651.1"/>
    </source>
</evidence>
<dbReference type="Proteomes" id="UP000326029">
    <property type="component" value="Chromosome"/>
</dbReference>
<evidence type="ECO:0000256" key="1">
    <source>
        <dbReference type="SAM" id="MobiDB-lite"/>
    </source>
</evidence>
<dbReference type="AlphaFoldDB" id="A0AAV4KDK8"/>
<dbReference type="NCBIfam" id="NF041195">
    <property type="entry name" value="ScbA_BarX_GamBu"/>
    <property type="match status" value="1"/>
</dbReference>
<organism evidence="3 6">
    <name type="scientific">Streptomyces cinereoruber</name>
    <dbReference type="NCBI Taxonomy" id="67260"/>
    <lineage>
        <taxon>Bacteria</taxon>
        <taxon>Bacillati</taxon>
        <taxon>Actinomycetota</taxon>
        <taxon>Actinomycetes</taxon>
        <taxon>Kitasatosporales</taxon>
        <taxon>Streptomycetaceae</taxon>
        <taxon>Streptomyces</taxon>
    </lineage>
</organism>
<evidence type="ECO:0000259" key="2">
    <source>
        <dbReference type="Pfam" id="PF03756"/>
    </source>
</evidence>
<evidence type="ECO:0000313" key="6">
    <source>
        <dbReference type="Proteomes" id="UP000642014"/>
    </source>
</evidence>
<dbReference type="GO" id="GO:0016740">
    <property type="term" value="F:transferase activity"/>
    <property type="evidence" value="ECO:0007669"/>
    <property type="project" value="InterPro"/>
</dbReference>
<evidence type="ECO:0000313" key="5">
    <source>
        <dbReference type="Proteomes" id="UP000326029"/>
    </source>
</evidence>
<reference evidence="3" key="3">
    <citation type="submission" date="2023-08" db="EMBL/GenBank/DDBJ databases">
        <authorList>
            <person name="Sun Q."/>
            <person name="Ohkuma M."/>
        </authorList>
    </citation>
    <scope>NUCLEOTIDE SEQUENCE</scope>
    <source>
        <strain evidence="3">JCM 4205</strain>
    </source>
</reference>
<accession>A0AAV4KDK8</accession>
<name>A0AAV4KDK8_9ACTN</name>
<dbReference type="EMBL" id="CP023693">
    <property type="protein sequence ID" value="QEV35651.1"/>
    <property type="molecule type" value="Genomic_DNA"/>
</dbReference>
<dbReference type="EMBL" id="BMSJ01000002">
    <property type="protein sequence ID" value="GGR15808.1"/>
    <property type="molecule type" value="Genomic_DNA"/>
</dbReference>
<protein>
    <submittedName>
        <fullName evidence="3">Adhesin</fullName>
    </submittedName>
    <submittedName>
        <fullName evidence="4">Gamma-butyrolactone biosynthesis enzyme</fullName>
    </submittedName>
</protein>
<evidence type="ECO:0000313" key="3">
    <source>
        <dbReference type="EMBL" id="GGR15808.1"/>
    </source>
</evidence>
<dbReference type="InterPro" id="IPR005509">
    <property type="entry name" value="AfsA_hotdog_dom"/>
</dbReference>
<feature type="domain" description="A-factor biosynthesis hotdog" evidence="2">
    <location>
        <begin position="28"/>
        <end position="159"/>
    </location>
</feature>
<keyword evidence="5" id="KW-1185">Reference proteome</keyword>
<dbReference type="InterPro" id="IPR047757">
    <property type="entry name" value="AfsA-like"/>
</dbReference>